<reference evidence="3 4" key="1">
    <citation type="submission" date="2018-03" db="EMBL/GenBank/DDBJ databases">
        <title>Genomic Encyclopedia of Archaeal and Bacterial Type Strains, Phase II (KMG-II): from individual species to whole genera.</title>
        <authorList>
            <person name="Goeker M."/>
        </authorList>
    </citation>
    <scope>NUCLEOTIDE SEQUENCE [LARGE SCALE GENOMIC DNA]</scope>
    <source>
        <strain evidence="3 4">ATCC BAA-1496</strain>
    </source>
</reference>
<feature type="compositionally biased region" description="Gly residues" evidence="1">
    <location>
        <begin position="15"/>
        <end position="29"/>
    </location>
</feature>
<dbReference type="GO" id="GO:0004519">
    <property type="term" value="F:endonuclease activity"/>
    <property type="evidence" value="ECO:0007669"/>
    <property type="project" value="UniProtKB-KW"/>
</dbReference>
<dbReference type="Pfam" id="PF01844">
    <property type="entry name" value="HNH"/>
    <property type="match status" value="1"/>
</dbReference>
<dbReference type="OrthoDB" id="5177627at2"/>
<dbReference type="InterPro" id="IPR003615">
    <property type="entry name" value="HNH_nuc"/>
</dbReference>
<comment type="caution">
    <text evidence="3">The sequence shown here is derived from an EMBL/GenBank/DDBJ whole genome shotgun (WGS) entry which is preliminary data.</text>
</comment>
<dbReference type="Proteomes" id="UP000237822">
    <property type="component" value="Unassembled WGS sequence"/>
</dbReference>
<evidence type="ECO:0000256" key="1">
    <source>
        <dbReference type="SAM" id="MobiDB-lite"/>
    </source>
</evidence>
<feature type="compositionally biased region" description="Low complexity" evidence="1">
    <location>
        <begin position="30"/>
        <end position="40"/>
    </location>
</feature>
<keyword evidence="3" id="KW-0255">Endonuclease</keyword>
<protein>
    <submittedName>
        <fullName evidence="3">HNH endonuclease</fullName>
    </submittedName>
</protein>
<dbReference type="AlphaFoldDB" id="A0A2T0UDV0"/>
<evidence type="ECO:0000313" key="3">
    <source>
        <dbReference type="EMBL" id="PRY56116.1"/>
    </source>
</evidence>
<sequence length="271" mass="28512">TRVPDGGSDDAGVSAGPGGAGPGGAGTAVGGPAVTGTSADGTGGTGGAGVGRAGCGSVLGSRAYATVLAPGVVRRLACDADVVPTVLGVHGEVVDLGRATRLFTRAQRRELWRRDRHCTFPGCDAPAMWSRAHHVVHWADGGPSDLSNAALLCQRHHTLVHERRLIAVVHPPDVDGRCVTWDLSPGSYDRCLPERLTDLRRARARQGQRERARARRVLDTGPSTGRCLDLPDDVMLDLVDDLIAHDTPTDPDTWPHGDAWPDDIPDLPHSA</sequence>
<gene>
    <name evidence="3" type="ORF">BCF74_12066</name>
</gene>
<keyword evidence="4" id="KW-1185">Reference proteome</keyword>
<dbReference type="RefSeq" id="WP_146132956.1">
    <property type="nucleotide sequence ID" value="NZ_PVTI01000020.1"/>
</dbReference>
<feature type="region of interest" description="Disordered" evidence="1">
    <location>
        <begin position="1"/>
        <end position="40"/>
    </location>
</feature>
<feature type="domain" description="HNH nuclease" evidence="2">
    <location>
        <begin position="106"/>
        <end position="158"/>
    </location>
</feature>
<organism evidence="3 4">
    <name type="scientific">Knoellia remsis</name>
    <dbReference type="NCBI Taxonomy" id="407159"/>
    <lineage>
        <taxon>Bacteria</taxon>
        <taxon>Bacillati</taxon>
        <taxon>Actinomycetota</taxon>
        <taxon>Actinomycetes</taxon>
        <taxon>Micrococcales</taxon>
        <taxon>Intrasporangiaceae</taxon>
        <taxon>Knoellia</taxon>
    </lineage>
</organism>
<dbReference type="Gene3D" id="1.10.30.50">
    <property type="match status" value="1"/>
</dbReference>
<dbReference type="EMBL" id="PVTI01000020">
    <property type="protein sequence ID" value="PRY56116.1"/>
    <property type="molecule type" value="Genomic_DNA"/>
</dbReference>
<accession>A0A2T0UDV0</accession>
<dbReference type="CDD" id="cd00085">
    <property type="entry name" value="HNHc"/>
    <property type="match status" value="1"/>
</dbReference>
<name>A0A2T0UDV0_9MICO</name>
<proteinExistence type="predicted"/>
<feature type="non-terminal residue" evidence="3">
    <location>
        <position position="1"/>
    </location>
</feature>
<evidence type="ECO:0000259" key="2">
    <source>
        <dbReference type="SMART" id="SM00507"/>
    </source>
</evidence>
<keyword evidence="3" id="KW-0540">Nuclease</keyword>
<dbReference type="GO" id="GO:0008270">
    <property type="term" value="F:zinc ion binding"/>
    <property type="evidence" value="ECO:0007669"/>
    <property type="project" value="InterPro"/>
</dbReference>
<dbReference type="InterPro" id="IPR002711">
    <property type="entry name" value="HNH"/>
</dbReference>
<evidence type="ECO:0000313" key="4">
    <source>
        <dbReference type="Proteomes" id="UP000237822"/>
    </source>
</evidence>
<keyword evidence="3" id="KW-0378">Hydrolase</keyword>
<dbReference type="GO" id="GO:0003676">
    <property type="term" value="F:nucleic acid binding"/>
    <property type="evidence" value="ECO:0007669"/>
    <property type="project" value="InterPro"/>
</dbReference>
<feature type="region of interest" description="Disordered" evidence="1">
    <location>
        <begin position="248"/>
        <end position="271"/>
    </location>
</feature>
<dbReference type="SMART" id="SM00507">
    <property type="entry name" value="HNHc"/>
    <property type="match status" value="1"/>
</dbReference>